<dbReference type="EMBL" id="FNZR01000005">
    <property type="protein sequence ID" value="SEL41676.1"/>
    <property type="molecule type" value="Genomic_DNA"/>
</dbReference>
<gene>
    <name evidence="2" type="ORF">SAMN05421740_105118</name>
</gene>
<keyword evidence="3" id="KW-1185">Reference proteome</keyword>
<dbReference type="InterPro" id="IPR043732">
    <property type="entry name" value="DUF5675"/>
</dbReference>
<name>A0A1H7Q1G6_9SPHI</name>
<evidence type="ECO:0000313" key="2">
    <source>
        <dbReference type="EMBL" id="SEL41676.1"/>
    </source>
</evidence>
<dbReference type="Pfam" id="PF18925">
    <property type="entry name" value="DUF5675"/>
    <property type="match status" value="1"/>
</dbReference>
<dbReference type="AlphaFoldDB" id="A0A1H7Q1G6"/>
<accession>A0A1H7Q1G6</accession>
<dbReference type="RefSeq" id="WP_245747638.1">
    <property type="nucleotide sequence ID" value="NZ_FNZR01000005.1"/>
</dbReference>
<reference evidence="3" key="1">
    <citation type="submission" date="2016-10" db="EMBL/GenBank/DDBJ databases">
        <authorList>
            <person name="Varghese N."/>
            <person name="Submissions S."/>
        </authorList>
    </citation>
    <scope>NUCLEOTIDE SEQUENCE [LARGE SCALE GENOMIC DNA]</scope>
    <source>
        <strain evidence="3">Jip14</strain>
    </source>
</reference>
<proteinExistence type="predicted"/>
<feature type="domain" description="DUF5675" evidence="1">
    <location>
        <begin position="6"/>
        <end position="116"/>
    </location>
</feature>
<organism evidence="2 3">
    <name type="scientific">Parapedobacter koreensis</name>
    <dbReference type="NCBI Taxonomy" id="332977"/>
    <lineage>
        <taxon>Bacteria</taxon>
        <taxon>Pseudomonadati</taxon>
        <taxon>Bacteroidota</taxon>
        <taxon>Sphingobacteriia</taxon>
        <taxon>Sphingobacteriales</taxon>
        <taxon>Sphingobacteriaceae</taxon>
        <taxon>Parapedobacter</taxon>
    </lineage>
</organism>
<evidence type="ECO:0000259" key="1">
    <source>
        <dbReference type="Pfam" id="PF18925"/>
    </source>
</evidence>
<evidence type="ECO:0000313" key="3">
    <source>
        <dbReference type="Proteomes" id="UP000198916"/>
    </source>
</evidence>
<sequence>MMTIQLRRTYHAAGTNGQLSLQGQPVCGTIELPWRGNRQMVSCIPEGRYRLYRHTFPKHGDQLGVAHVPGRAGILIHPGNDARQDLRGCIAPVTTLTGPGTGISSRAALERLKALVYPAMERGEEVWLVVVEGTVVSDR</sequence>
<protein>
    <recommendedName>
        <fullName evidence="1">DUF5675 domain-containing protein</fullName>
    </recommendedName>
</protein>
<dbReference type="Proteomes" id="UP000198916">
    <property type="component" value="Unassembled WGS sequence"/>
</dbReference>
<dbReference type="STRING" id="332977.SAMN05421740_105118"/>